<dbReference type="AlphaFoldDB" id="A0A940WSK7"/>
<evidence type="ECO:0000256" key="6">
    <source>
        <dbReference type="ARBA" id="ARBA00037589"/>
    </source>
</evidence>
<dbReference type="GO" id="GO:0006782">
    <property type="term" value="P:protoporphyrinogen IX biosynthetic process"/>
    <property type="evidence" value="ECO:0007669"/>
    <property type="project" value="UniProtKB-UniRule"/>
</dbReference>
<dbReference type="PANTHER" id="PTHR38042">
    <property type="entry name" value="UROPORPHYRINOGEN-III SYNTHASE, CHLOROPLASTIC"/>
    <property type="match status" value="1"/>
</dbReference>
<dbReference type="InterPro" id="IPR039793">
    <property type="entry name" value="UROS/Hem4"/>
</dbReference>
<dbReference type="InterPro" id="IPR036108">
    <property type="entry name" value="4pyrrol_syn_uPrphyn_synt_sf"/>
</dbReference>
<evidence type="ECO:0000256" key="1">
    <source>
        <dbReference type="ARBA" id="ARBA00004772"/>
    </source>
</evidence>
<feature type="domain" description="Tetrapyrrole biosynthesis uroporphyrinogen III synthase" evidence="10">
    <location>
        <begin position="22"/>
        <end position="247"/>
    </location>
</feature>
<evidence type="ECO:0000259" key="10">
    <source>
        <dbReference type="Pfam" id="PF02602"/>
    </source>
</evidence>
<dbReference type="SUPFAM" id="SSF69618">
    <property type="entry name" value="HemD-like"/>
    <property type="match status" value="1"/>
</dbReference>
<evidence type="ECO:0000256" key="3">
    <source>
        <dbReference type="ARBA" id="ARBA00013109"/>
    </source>
</evidence>
<evidence type="ECO:0000256" key="4">
    <source>
        <dbReference type="ARBA" id="ARBA00023239"/>
    </source>
</evidence>
<gene>
    <name evidence="11" type="ORF">J7W16_00905</name>
</gene>
<dbReference type="GO" id="GO:0004852">
    <property type="term" value="F:uroporphyrinogen-III synthase activity"/>
    <property type="evidence" value="ECO:0007669"/>
    <property type="project" value="UniProtKB-UniRule"/>
</dbReference>
<proteinExistence type="inferred from homology"/>
<comment type="function">
    <text evidence="6 9">Catalyzes cyclization of the linear tetrapyrrole, hydroxymethylbilane, to the macrocyclic uroporphyrinogen III.</text>
</comment>
<dbReference type="InterPro" id="IPR003754">
    <property type="entry name" value="4pyrrol_synth_uPrphyn_synth"/>
</dbReference>
<comment type="catalytic activity">
    <reaction evidence="8 9">
        <text>hydroxymethylbilane = uroporphyrinogen III + H2O</text>
        <dbReference type="Rhea" id="RHEA:18965"/>
        <dbReference type="ChEBI" id="CHEBI:15377"/>
        <dbReference type="ChEBI" id="CHEBI:57308"/>
        <dbReference type="ChEBI" id="CHEBI:57845"/>
        <dbReference type="EC" id="4.2.1.75"/>
    </reaction>
</comment>
<organism evidence="11 12">
    <name type="scientific">Halalkalibacter suaedae</name>
    <dbReference type="NCBI Taxonomy" id="2822140"/>
    <lineage>
        <taxon>Bacteria</taxon>
        <taxon>Bacillati</taxon>
        <taxon>Bacillota</taxon>
        <taxon>Bacilli</taxon>
        <taxon>Bacillales</taxon>
        <taxon>Bacillaceae</taxon>
        <taxon>Halalkalibacter</taxon>
    </lineage>
</organism>
<evidence type="ECO:0000313" key="12">
    <source>
        <dbReference type="Proteomes" id="UP000678228"/>
    </source>
</evidence>
<dbReference type="RefSeq" id="WP_210595049.1">
    <property type="nucleotide sequence ID" value="NZ_JAGKSQ010000001.1"/>
</dbReference>
<keyword evidence="12" id="KW-1185">Reference proteome</keyword>
<dbReference type="Gene3D" id="3.40.50.10090">
    <property type="match status" value="2"/>
</dbReference>
<dbReference type="EC" id="4.2.1.75" evidence="3 9"/>
<evidence type="ECO:0000256" key="7">
    <source>
        <dbReference type="ARBA" id="ARBA00040167"/>
    </source>
</evidence>
<dbReference type="EMBL" id="JAGKSQ010000001">
    <property type="protein sequence ID" value="MBP3949672.1"/>
    <property type="molecule type" value="Genomic_DNA"/>
</dbReference>
<evidence type="ECO:0000313" key="11">
    <source>
        <dbReference type="EMBL" id="MBP3949672.1"/>
    </source>
</evidence>
<dbReference type="GO" id="GO:0006780">
    <property type="term" value="P:uroporphyrinogen III biosynthetic process"/>
    <property type="evidence" value="ECO:0007669"/>
    <property type="project" value="UniProtKB-UniRule"/>
</dbReference>
<protein>
    <recommendedName>
        <fullName evidence="7 9">Uroporphyrinogen-III synthase</fullName>
        <ecNumber evidence="3 9">4.2.1.75</ecNumber>
    </recommendedName>
</protein>
<dbReference type="Pfam" id="PF02602">
    <property type="entry name" value="HEM4"/>
    <property type="match status" value="1"/>
</dbReference>
<dbReference type="PANTHER" id="PTHR38042:SF1">
    <property type="entry name" value="UROPORPHYRINOGEN-III SYNTHASE, CHLOROPLASTIC"/>
    <property type="match status" value="1"/>
</dbReference>
<keyword evidence="4 9" id="KW-0456">Lyase</keyword>
<name>A0A940WSK7_9BACI</name>
<evidence type="ECO:0000256" key="9">
    <source>
        <dbReference type="RuleBase" id="RU366031"/>
    </source>
</evidence>
<evidence type="ECO:0000256" key="2">
    <source>
        <dbReference type="ARBA" id="ARBA00008133"/>
    </source>
</evidence>
<accession>A0A940WSK7</accession>
<comment type="caution">
    <text evidence="11">The sequence shown here is derived from an EMBL/GenBank/DDBJ whole genome shotgun (WGS) entry which is preliminary data.</text>
</comment>
<evidence type="ECO:0000256" key="8">
    <source>
        <dbReference type="ARBA" id="ARBA00048617"/>
    </source>
</evidence>
<evidence type="ECO:0000256" key="5">
    <source>
        <dbReference type="ARBA" id="ARBA00023244"/>
    </source>
</evidence>
<dbReference type="CDD" id="cd06578">
    <property type="entry name" value="HemD"/>
    <property type="match status" value="1"/>
</dbReference>
<dbReference type="Proteomes" id="UP000678228">
    <property type="component" value="Unassembled WGS sequence"/>
</dbReference>
<keyword evidence="5 9" id="KW-0627">Porphyrin biosynthesis</keyword>
<comment type="pathway">
    <text evidence="1 9">Porphyrin-containing compound metabolism; protoporphyrin-IX biosynthesis; coproporphyrinogen-III from 5-aminolevulinate: step 3/4.</text>
</comment>
<reference evidence="11" key="1">
    <citation type="submission" date="2021-03" db="EMBL/GenBank/DDBJ databases">
        <title>Bacillus suaedae sp. nov., isolated from Suaeda aralocaspica.</title>
        <authorList>
            <person name="Lei R.F.R."/>
        </authorList>
    </citation>
    <scope>NUCLEOTIDE SEQUENCE</scope>
    <source>
        <strain evidence="11">YZJH907-2</strain>
    </source>
</reference>
<sequence>MSKGPLAGQTILVTRAKEQAQSLSTLIRKYGGTPLEVPLIAFKRPSNLEHIEQVKSELSKYQWLIFTSANGVRFFFENNRPFNNRSRSGVKIAVVGKKTEQMLQQFEITADLIPADYVAEGLVAALSGKVKKGDHIVVARGNLGRPLLIDELRQLGTYVEDLTVYETYWPKVNSTFSDIIRQKPSYITFTSSSTIKHFVKALEQVNVDIATIESKIVCIGPVARKTAIEAGLKVEIMPSTYTIEEMIHAIIAHSKEDIF</sequence>
<comment type="similarity">
    <text evidence="2 9">Belongs to the uroporphyrinogen-III synthase family.</text>
</comment>